<feature type="domain" description="Thiamine pyrophosphate enzyme TPP-binding" evidence="5">
    <location>
        <begin position="395"/>
        <end position="541"/>
    </location>
</feature>
<feature type="domain" description="Thiamine pyrophosphate enzyme N-terminal TPP-binding" evidence="6">
    <location>
        <begin position="21"/>
        <end position="135"/>
    </location>
</feature>
<accession>A0ABQ0QN56</accession>
<keyword evidence="7" id="KW-0670">Pyruvate</keyword>
<evidence type="ECO:0000259" key="5">
    <source>
        <dbReference type="Pfam" id="PF02775"/>
    </source>
</evidence>
<dbReference type="SUPFAM" id="SSF52518">
    <property type="entry name" value="Thiamin diphosphate-binding fold (THDP-binding)"/>
    <property type="match status" value="2"/>
</dbReference>
<evidence type="ECO:0000256" key="2">
    <source>
        <dbReference type="ARBA" id="ARBA00023052"/>
    </source>
</evidence>
<dbReference type="PANTHER" id="PTHR42981:SF2">
    <property type="entry name" value="PYRUVATE DEHYDROGENASE [UBIQUINONE]"/>
    <property type="match status" value="1"/>
</dbReference>
<keyword evidence="8" id="KW-1185">Reference proteome</keyword>
<dbReference type="InterPro" id="IPR047211">
    <property type="entry name" value="POXB-like"/>
</dbReference>
<evidence type="ECO:0000313" key="8">
    <source>
        <dbReference type="Proteomes" id="UP001062632"/>
    </source>
</evidence>
<dbReference type="InterPro" id="IPR047212">
    <property type="entry name" value="TPP_POXB-like"/>
</dbReference>
<evidence type="ECO:0000259" key="6">
    <source>
        <dbReference type="Pfam" id="PF02776"/>
    </source>
</evidence>
<evidence type="ECO:0000259" key="4">
    <source>
        <dbReference type="Pfam" id="PF00205"/>
    </source>
</evidence>
<dbReference type="Gene3D" id="3.40.50.1220">
    <property type="entry name" value="TPP-binding domain"/>
    <property type="match status" value="1"/>
</dbReference>
<proteinExistence type="inferred from homology"/>
<dbReference type="EMBL" id="BAQC01000009">
    <property type="protein sequence ID" value="GBR51126.1"/>
    <property type="molecule type" value="Genomic_DNA"/>
</dbReference>
<reference evidence="7 8" key="1">
    <citation type="submission" date="2013-04" db="EMBL/GenBank/DDBJ databases">
        <title>The genome sequencing project of 58 acetic acid bacteria.</title>
        <authorList>
            <person name="Okamoto-Kainuma A."/>
            <person name="Ishikawa M."/>
            <person name="Umino S."/>
            <person name="Koizumi Y."/>
            <person name="Shiwa Y."/>
            <person name="Yoshikawa H."/>
            <person name="Matsutani M."/>
            <person name="Matsushita K."/>
        </authorList>
    </citation>
    <scope>NUCLEOTIDE SEQUENCE [LARGE SCALE GENOMIC DNA]</scope>
    <source>
        <strain evidence="7 8">NBRC 106555</strain>
    </source>
</reference>
<dbReference type="InterPro" id="IPR000399">
    <property type="entry name" value="TPP-bd_CS"/>
</dbReference>
<dbReference type="Proteomes" id="UP001062632">
    <property type="component" value="Unassembled WGS sequence"/>
</dbReference>
<dbReference type="SUPFAM" id="SSF52467">
    <property type="entry name" value="DHS-like NAD/FAD-binding domain"/>
    <property type="match status" value="1"/>
</dbReference>
<evidence type="ECO:0000313" key="7">
    <source>
        <dbReference type="EMBL" id="GBR51126.1"/>
    </source>
</evidence>
<dbReference type="PROSITE" id="PS00187">
    <property type="entry name" value="TPP_ENZYMES"/>
    <property type="match status" value="1"/>
</dbReference>
<dbReference type="Pfam" id="PF02775">
    <property type="entry name" value="TPP_enzyme_C"/>
    <property type="match status" value="1"/>
</dbReference>
<dbReference type="Gene3D" id="3.40.50.970">
    <property type="match status" value="2"/>
</dbReference>
<organism evidence="7 8">
    <name type="scientific">Neokomagataea thailandica NBRC 106555</name>
    <dbReference type="NCBI Taxonomy" id="1223520"/>
    <lineage>
        <taxon>Bacteria</taxon>
        <taxon>Pseudomonadati</taxon>
        <taxon>Pseudomonadota</taxon>
        <taxon>Alphaproteobacteria</taxon>
        <taxon>Acetobacterales</taxon>
        <taxon>Acetobacteraceae</taxon>
        <taxon>Neokomagataea</taxon>
    </lineage>
</organism>
<dbReference type="InterPro" id="IPR029035">
    <property type="entry name" value="DHS-like_NAD/FAD-binding_dom"/>
</dbReference>
<feature type="domain" description="Thiamine pyrophosphate enzyme central" evidence="4">
    <location>
        <begin position="206"/>
        <end position="334"/>
    </location>
</feature>
<dbReference type="Pfam" id="PF00205">
    <property type="entry name" value="TPP_enzyme_M"/>
    <property type="match status" value="1"/>
</dbReference>
<dbReference type="InterPro" id="IPR029061">
    <property type="entry name" value="THDP-binding"/>
</dbReference>
<dbReference type="InterPro" id="IPR011766">
    <property type="entry name" value="TPP_enzyme_TPP-bd"/>
</dbReference>
<gene>
    <name evidence="7" type="ORF">AA106555_0444</name>
</gene>
<comment type="similarity">
    <text evidence="1 3">Belongs to the TPP enzyme family.</text>
</comment>
<dbReference type="PANTHER" id="PTHR42981">
    <property type="entry name" value="PYRUVATE DEHYDROGENASE [UBIQUINONE]"/>
    <property type="match status" value="1"/>
</dbReference>
<name>A0ABQ0QN56_9PROT</name>
<protein>
    <submittedName>
        <fullName evidence="7">Pyruvate decarboxylase</fullName>
    </submittedName>
</protein>
<dbReference type="InterPro" id="IPR012001">
    <property type="entry name" value="Thiamin_PyroP_enz_TPP-bd_dom"/>
</dbReference>
<evidence type="ECO:0000256" key="1">
    <source>
        <dbReference type="ARBA" id="ARBA00007812"/>
    </source>
</evidence>
<dbReference type="InterPro" id="IPR012000">
    <property type="entry name" value="Thiamin_PyroP_enz_cen_dom"/>
</dbReference>
<keyword evidence="2 3" id="KW-0786">Thiamine pyrophosphate</keyword>
<evidence type="ECO:0000256" key="3">
    <source>
        <dbReference type="RuleBase" id="RU362132"/>
    </source>
</evidence>
<comment type="caution">
    <text evidence="7">The sequence shown here is derived from an EMBL/GenBank/DDBJ whole genome shotgun (WGS) entry which is preliminary data.</text>
</comment>
<dbReference type="Pfam" id="PF02776">
    <property type="entry name" value="TPP_enzyme_N"/>
    <property type="match status" value="1"/>
</dbReference>
<sequence length="588" mass="63892">MKDYTTTPKFPVKGDTRMKQTIAQKMVRIFSEAGAKHCYGVPGDTLNYFTDAIRTSSISFVHMRHEEAGAFAAGAEALLADRLTLCAGSCGPGSLHFINGLWETNRNRAPVVLIASQIARDQLGFEFPQEVDFKKIYDAGTVFCEEIRTPAQAERMTVMAIQAAIARRGVAVLIVPSDIFSATIEGSAGFKPHIARPVSQPHPEELQAVAELLNSGTNITIYGGSGCAEGHHEVIALAEKLKSPLARTSRAKDWLEHDNPFDVGMTGVLGTRGGLHAVSECDTLLLLGCDFAWSQYYPHQANIIQIDIDPVHLGRRHPIELGVAGDIKTTISALLPLIKDRSDRTFLDKCLSVANEAEKKLNARAVDGKKGVIHPQYLTHLIGKYSASDAIFTADGGSPMVWMLRHIPSTGANRTLTSLSHGTMANAMPQALGAQKAFPERQVIALSGDGGLAMLLGDLLTTIQEKLPIKVVVFNNSSLNFVELEMKVEGLLDSYTNLVNPDFSKVAEAIGLWSHRVEKPEDLEAAVQTFLSIPGPALLDVVTNQYELVMPPDIHTSQVAHMALYTAKGLIDGRAKDITNLFDNIIRK</sequence>
<dbReference type="CDD" id="cd02014">
    <property type="entry name" value="TPP_POX"/>
    <property type="match status" value="1"/>
</dbReference>